<dbReference type="PANTHER" id="PTHR45902">
    <property type="entry name" value="LATROPHILIN RECEPTOR-LIKE PROTEIN A"/>
    <property type="match status" value="1"/>
</dbReference>
<feature type="chain" id="PRO_5044889397" evidence="1">
    <location>
        <begin position="23"/>
        <end position="777"/>
    </location>
</feature>
<dbReference type="AlphaFoldDB" id="A0ABD3XB71"/>
<comment type="caution">
    <text evidence="2">The sequence shown here is derived from an EMBL/GenBank/DDBJ whole genome shotgun (WGS) entry which is preliminary data.</text>
</comment>
<dbReference type="PANTHER" id="PTHR45902:SF1">
    <property type="entry name" value="LATROPHILIN RECEPTOR-LIKE PROTEIN A"/>
    <property type="match status" value="1"/>
</dbReference>
<dbReference type="Proteomes" id="UP001634394">
    <property type="component" value="Unassembled WGS sequence"/>
</dbReference>
<sequence>ACKMTVISSVIIILTLFPMMRCGYPRSYSSPSETDIWSTFRISALQQVDKSKLMRHALLVLGTWRFCNASFARSLFRASVPDVLSLYDYKNLSEACSCSDSCMKSGYCCPDVPWGYIRRCIDVTAFSFGRKQNDSDSSYLMIVECPINSNVSKYLNNDCADNHSTLEPNDLQRIPVTSKRTMETYKNVYCALCQGERDSDLIQWELETKCERYPSNFNLLSNRVELLSMMQSKNCTMYYAPPSDISLHLTSCRANLISQCNASGLWQQYDPDLEWGCEHLNLPYGRFKNIFCYICNPSVASFYKPVYNKCNVTGLWSYYDKTIENACKKFPRHTRLGPIKNVYCALCNGLNMSSSALDPIGSGIWIPQMFVPKLNIKQRFHLDKLEVDKGVFHTSNERISLSEDSTRILLSEYLKICSKSLLCENVKFGGKSNQSDLNPLCGKCSCNDSCILESTCCLDKYLSLKPYSIQRDNTMPAGVINTPSERLYISKCFGRDIPNWIRSRCEKLRHRAKDLLQFLPVIVTSSRRNIFSKNVYCSYCNGGNSFVPVSVEISCKANVYLEPSFLIDLKALQIETNRYNCNTSLVSNGFNEEREEPMFRVVTKCGIYQHLSVVVLDACERPSVQLMLMPKVLFNHTTYRNIFCLLCNIQNVSEFVIDGCKMTGLENINNDDSIYIHPSYEDSMLVPDSELISRCHGDPLDSSWRPFRNQYCYMCNLPSTMIFGSVSSYWKTVSSYRALFFIGAEHWIRMIRHSTNNINNDVNRENNVSLVCGRGSE</sequence>
<keyword evidence="1" id="KW-0732">Signal</keyword>
<dbReference type="EMBL" id="JBJQND010000003">
    <property type="protein sequence ID" value="KAL3882103.1"/>
    <property type="molecule type" value="Genomic_DNA"/>
</dbReference>
<protein>
    <submittedName>
        <fullName evidence="2">Uncharacterized protein</fullName>
    </submittedName>
</protein>
<reference evidence="2 3" key="1">
    <citation type="submission" date="2024-11" db="EMBL/GenBank/DDBJ databases">
        <title>Chromosome-level genome assembly of the freshwater bivalve Anodonta woodiana.</title>
        <authorList>
            <person name="Chen X."/>
        </authorList>
    </citation>
    <scope>NUCLEOTIDE SEQUENCE [LARGE SCALE GENOMIC DNA]</scope>
    <source>
        <strain evidence="2">MN2024</strain>
        <tissue evidence="2">Gills</tissue>
    </source>
</reference>
<organism evidence="2 3">
    <name type="scientific">Sinanodonta woodiana</name>
    <name type="common">Chinese pond mussel</name>
    <name type="synonym">Anodonta woodiana</name>
    <dbReference type="NCBI Taxonomy" id="1069815"/>
    <lineage>
        <taxon>Eukaryota</taxon>
        <taxon>Metazoa</taxon>
        <taxon>Spiralia</taxon>
        <taxon>Lophotrochozoa</taxon>
        <taxon>Mollusca</taxon>
        <taxon>Bivalvia</taxon>
        <taxon>Autobranchia</taxon>
        <taxon>Heteroconchia</taxon>
        <taxon>Palaeoheterodonta</taxon>
        <taxon>Unionida</taxon>
        <taxon>Unionoidea</taxon>
        <taxon>Unionidae</taxon>
        <taxon>Unioninae</taxon>
        <taxon>Sinanodonta</taxon>
    </lineage>
</organism>
<evidence type="ECO:0000313" key="2">
    <source>
        <dbReference type="EMBL" id="KAL3882103.1"/>
    </source>
</evidence>
<accession>A0ABD3XB71</accession>
<evidence type="ECO:0000313" key="3">
    <source>
        <dbReference type="Proteomes" id="UP001634394"/>
    </source>
</evidence>
<feature type="non-terminal residue" evidence="2">
    <location>
        <position position="1"/>
    </location>
</feature>
<evidence type="ECO:0000256" key="1">
    <source>
        <dbReference type="SAM" id="SignalP"/>
    </source>
</evidence>
<gene>
    <name evidence="2" type="ORF">ACJMK2_028474</name>
</gene>
<proteinExistence type="predicted"/>
<dbReference type="InterPro" id="IPR053231">
    <property type="entry name" value="GPCR_LN-TM7"/>
</dbReference>
<keyword evidence="3" id="KW-1185">Reference proteome</keyword>
<feature type="signal peptide" evidence="1">
    <location>
        <begin position="1"/>
        <end position="22"/>
    </location>
</feature>
<name>A0ABD3XB71_SINWO</name>